<accession>A0A1M5SGG5</accession>
<dbReference type="InterPro" id="IPR029063">
    <property type="entry name" value="SAM-dependent_MTases_sf"/>
</dbReference>
<keyword evidence="7" id="KW-1185">Reference proteome</keyword>
<protein>
    <submittedName>
        <fullName evidence="6">23S rRNA (Cytosine1962-C5)-methyltransferase</fullName>
    </submittedName>
</protein>
<dbReference type="PANTHER" id="PTHR43042:SF3">
    <property type="entry name" value="RIBOSOMAL RNA LARGE SUBUNIT METHYLTRANSFERASE YWBD-RELATED"/>
    <property type="match status" value="1"/>
</dbReference>
<evidence type="ECO:0000256" key="4">
    <source>
        <dbReference type="ARBA" id="ARBA00022691"/>
    </source>
</evidence>
<dbReference type="Gene3D" id="3.40.50.150">
    <property type="entry name" value="Vaccinia Virus protein VP39"/>
    <property type="match status" value="1"/>
</dbReference>
<dbReference type="InterPro" id="IPR019614">
    <property type="entry name" value="SAM-dep_methyl-trfase"/>
</dbReference>
<dbReference type="EMBL" id="FQXG01000002">
    <property type="protein sequence ID" value="SHH37687.1"/>
    <property type="molecule type" value="Genomic_DNA"/>
</dbReference>
<organism evidence="6 7">
    <name type="scientific">Ferrimonas marina</name>
    <dbReference type="NCBI Taxonomy" id="299255"/>
    <lineage>
        <taxon>Bacteria</taxon>
        <taxon>Pseudomonadati</taxon>
        <taxon>Pseudomonadota</taxon>
        <taxon>Gammaproteobacteria</taxon>
        <taxon>Alteromonadales</taxon>
        <taxon>Ferrimonadaceae</taxon>
        <taxon>Ferrimonas</taxon>
    </lineage>
</organism>
<dbReference type="CDD" id="cd02440">
    <property type="entry name" value="AdoMet_MTases"/>
    <property type="match status" value="1"/>
</dbReference>
<reference evidence="6 7" key="1">
    <citation type="submission" date="2016-11" db="EMBL/GenBank/DDBJ databases">
        <authorList>
            <person name="Jaros S."/>
            <person name="Januszkiewicz K."/>
            <person name="Wedrychowicz H."/>
        </authorList>
    </citation>
    <scope>NUCLEOTIDE SEQUENCE [LARGE SCALE GENOMIC DNA]</scope>
    <source>
        <strain evidence="6 7">DSM 16917</strain>
    </source>
</reference>
<keyword evidence="2 6" id="KW-0489">Methyltransferase</keyword>
<evidence type="ECO:0000256" key="2">
    <source>
        <dbReference type="ARBA" id="ARBA00022603"/>
    </source>
</evidence>
<name>A0A1M5SGG5_9GAMM</name>
<evidence type="ECO:0000259" key="5">
    <source>
        <dbReference type="Pfam" id="PF10672"/>
    </source>
</evidence>
<keyword evidence="4" id="KW-0949">S-adenosyl-L-methionine</keyword>
<dbReference type="SUPFAM" id="SSF53335">
    <property type="entry name" value="S-adenosyl-L-methionine-dependent methyltransferases"/>
    <property type="match status" value="1"/>
</dbReference>
<dbReference type="STRING" id="299255.SAMN02745129_1996"/>
<keyword evidence="3 6" id="KW-0808">Transferase</keyword>
<evidence type="ECO:0000313" key="7">
    <source>
        <dbReference type="Proteomes" id="UP000184268"/>
    </source>
</evidence>
<dbReference type="Pfam" id="PF10672">
    <property type="entry name" value="Methyltrans_SAM"/>
    <property type="match status" value="1"/>
</dbReference>
<keyword evidence="1" id="KW-0698">rRNA processing</keyword>
<dbReference type="RefSeq" id="WP_067664385.1">
    <property type="nucleotide sequence ID" value="NZ_FQXG01000002.1"/>
</dbReference>
<gene>
    <name evidence="6" type="ORF">SAMN02745129_1996</name>
</gene>
<sequence length="300" mass="33407">MNLLEHLPSALPEAGCGRLLHGRGYCFPGLEGITLDWFPPSLLFTHFVPLESQQRSALISQLQHWWQGVSDAPFSLVWQDRHTSPAQTDVVGQAPPQSHWVEEGGLAFEVDLARGQNHGLFLDMAEGRAWVRQHAQGRRVLNLFAYTCAFSVFAMAGGAKEVVNLDMSKPALGQGKRNHLRNGFDHGVRYLGHDLFKSFGKLNKLGPYDLVVVDPPSFQKGSFVATKDYARLLRRLPELVAPQGDVLLCLNAPELSRAFLKQQVAEVAPSLQYQQQLANPASFPDVDPDRALKVLHYRQP</sequence>
<dbReference type="OrthoDB" id="9805492at2"/>
<dbReference type="PANTHER" id="PTHR43042">
    <property type="entry name" value="SAM-DEPENDENT METHYLTRANSFERASE"/>
    <property type="match status" value="1"/>
</dbReference>
<evidence type="ECO:0000313" key="6">
    <source>
        <dbReference type="EMBL" id="SHH37687.1"/>
    </source>
</evidence>
<evidence type="ECO:0000256" key="3">
    <source>
        <dbReference type="ARBA" id="ARBA00022679"/>
    </source>
</evidence>
<dbReference type="AlphaFoldDB" id="A0A1M5SGG5"/>
<dbReference type="GO" id="GO:0032259">
    <property type="term" value="P:methylation"/>
    <property type="evidence" value="ECO:0007669"/>
    <property type="project" value="UniProtKB-KW"/>
</dbReference>
<proteinExistence type="predicted"/>
<dbReference type="GO" id="GO:0006364">
    <property type="term" value="P:rRNA processing"/>
    <property type="evidence" value="ECO:0007669"/>
    <property type="project" value="UniProtKB-KW"/>
</dbReference>
<evidence type="ECO:0000256" key="1">
    <source>
        <dbReference type="ARBA" id="ARBA00022552"/>
    </source>
</evidence>
<feature type="domain" description="S-adenosylmethionine-dependent methyltransferase" evidence="5">
    <location>
        <begin position="18"/>
        <end position="298"/>
    </location>
</feature>
<dbReference type="GO" id="GO:0008168">
    <property type="term" value="F:methyltransferase activity"/>
    <property type="evidence" value="ECO:0007669"/>
    <property type="project" value="UniProtKB-KW"/>
</dbReference>
<dbReference type="Proteomes" id="UP000184268">
    <property type="component" value="Unassembled WGS sequence"/>
</dbReference>